<dbReference type="EMBL" id="RQZI01000033">
    <property type="protein sequence ID" value="RRC89630.1"/>
    <property type="molecule type" value="Genomic_DNA"/>
</dbReference>
<dbReference type="SMART" id="SM01260">
    <property type="entry name" value="LANC_like"/>
    <property type="match status" value="1"/>
</dbReference>
<dbReference type="RefSeq" id="WP_002917609.1">
    <property type="nucleotide sequence ID" value="NZ_CP071426.1"/>
</dbReference>
<feature type="binding site" evidence="1">
    <location>
        <position position="277"/>
    </location>
    <ligand>
        <name>Zn(2+)</name>
        <dbReference type="ChEBI" id="CHEBI:29105"/>
    </ligand>
</feature>
<dbReference type="SUPFAM" id="SSF158745">
    <property type="entry name" value="LanC-like"/>
    <property type="match status" value="1"/>
</dbReference>
<dbReference type="CDD" id="cd04793">
    <property type="entry name" value="LanC"/>
    <property type="match status" value="1"/>
</dbReference>
<evidence type="ECO:0000313" key="3">
    <source>
        <dbReference type="Proteomes" id="UP000277597"/>
    </source>
</evidence>
<dbReference type="Pfam" id="PF05147">
    <property type="entry name" value="LANC_like"/>
    <property type="match status" value="1"/>
</dbReference>
<dbReference type="Proteomes" id="UP000277597">
    <property type="component" value="Unassembled WGS sequence"/>
</dbReference>
<gene>
    <name evidence="2" type="ORF">EII39_12440</name>
</gene>
<protein>
    <submittedName>
        <fullName evidence="2">Lanthionine synthetase</fullName>
    </submittedName>
</protein>
<evidence type="ECO:0000313" key="2">
    <source>
        <dbReference type="EMBL" id="RRC89630.1"/>
    </source>
</evidence>
<keyword evidence="1" id="KW-0862">Zinc</keyword>
<name>A0A3P1RYJ9_STRSA</name>
<feature type="binding site" evidence="1">
    <location>
        <position position="324"/>
    </location>
    <ligand>
        <name>Zn(2+)</name>
        <dbReference type="ChEBI" id="CHEBI:29105"/>
    </ligand>
</feature>
<dbReference type="GO" id="GO:0031179">
    <property type="term" value="P:peptide modification"/>
    <property type="evidence" value="ECO:0007669"/>
    <property type="project" value="InterPro"/>
</dbReference>
<proteinExistence type="predicted"/>
<organism evidence="2 3">
    <name type="scientific">Streptococcus sanguinis</name>
    <dbReference type="NCBI Taxonomy" id="1305"/>
    <lineage>
        <taxon>Bacteria</taxon>
        <taxon>Bacillati</taxon>
        <taxon>Bacillota</taxon>
        <taxon>Bacilli</taxon>
        <taxon>Lactobacillales</taxon>
        <taxon>Streptococcaceae</taxon>
        <taxon>Streptococcus</taxon>
    </lineage>
</organism>
<sequence>MTPQIKQIVNYVAKSLENYNKIVTESKNRDVTNIDMKYRNTFFDKSLSHGLPSLMLMYSSLYKVTEQENYLILSNLYVEKLVEIISEEGIESPSLYAGTSGISLAVREASMSGKYYTKLLNSLHYLLKEQVREKLAISLSNIDKGIIEPYDYDMVNGFSGITNYLILEREYFFEELSQVGIYLLKYIETILNKVACSADMEFELDLGIAHGIVGPILTLAKLKSEKIIQENVTDKLNKVVSMVLSFRRTDKLWPGKIYSNNILNIDFGNLPTRMAWCYGTPGTALALFKTCQLVNLNYTNDIIESLIAQIRSSEKNTFSLSICHGLAGVAFVYDMIGNKNTNKELISFANDLRQRIITSFSTAKVFGYSDREKIGNDLIELESVGILQGVSGIVLFLLDAYSDEKLLWKKMLI</sequence>
<dbReference type="Gene3D" id="1.50.10.20">
    <property type="match status" value="1"/>
</dbReference>
<comment type="caution">
    <text evidence="2">The sequence shown here is derived from an EMBL/GenBank/DDBJ whole genome shotgun (WGS) entry which is preliminary data.</text>
</comment>
<keyword evidence="1" id="KW-0479">Metal-binding</keyword>
<feature type="binding site" evidence="1">
    <location>
        <position position="323"/>
    </location>
    <ligand>
        <name>Zn(2+)</name>
        <dbReference type="ChEBI" id="CHEBI:29105"/>
    </ligand>
</feature>
<dbReference type="AlphaFoldDB" id="A0A3P1RYJ9"/>
<dbReference type="PRINTS" id="PR01950">
    <property type="entry name" value="LANCSUPER"/>
</dbReference>
<evidence type="ECO:0000256" key="1">
    <source>
        <dbReference type="PIRSR" id="PIRSR607822-1"/>
    </source>
</evidence>
<dbReference type="InterPro" id="IPR033889">
    <property type="entry name" value="LanC"/>
</dbReference>
<reference evidence="2 3" key="1">
    <citation type="submission" date="2018-11" db="EMBL/GenBank/DDBJ databases">
        <title>Genomes From Bacteria Associated with the Canine Oral Cavity: a Test Case for Automated Genome-Based Taxonomic Assignment.</title>
        <authorList>
            <person name="Coil D.A."/>
            <person name="Jospin G."/>
            <person name="Darling A.E."/>
            <person name="Wallis C."/>
            <person name="Davis I.J."/>
            <person name="Harris S."/>
            <person name="Eisen J.A."/>
            <person name="Holcombe L.J."/>
            <person name="O'Flynn C."/>
        </authorList>
    </citation>
    <scope>NUCLEOTIDE SEQUENCE [LARGE SCALE GENOMIC DNA]</scope>
    <source>
        <strain evidence="2 3">OH953</strain>
    </source>
</reference>
<dbReference type="GO" id="GO:0046872">
    <property type="term" value="F:metal ion binding"/>
    <property type="evidence" value="ECO:0007669"/>
    <property type="project" value="UniProtKB-KW"/>
</dbReference>
<accession>A0A3P1RYJ9</accession>
<dbReference type="PRINTS" id="PR01955">
    <property type="entry name" value="LANCFRANKIA"/>
</dbReference>
<dbReference type="InterPro" id="IPR007822">
    <property type="entry name" value="LANC-like"/>
</dbReference>